<feature type="transmembrane region" description="Helical" evidence="1">
    <location>
        <begin position="94"/>
        <end position="117"/>
    </location>
</feature>
<comment type="caution">
    <text evidence="2">The sequence shown here is derived from an EMBL/GenBank/DDBJ whole genome shotgun (WGS) entry which is preliminary data.</text>
</comment>
<feature type="transmembrane region" description="Helical" evidence="1">
    <location>
        <begin position="70"/>
        <end position="88"/>
    </location>
</feature>
<feature type="transmembrane region" description="Helical" evidence="1">
    <location>
        <begin position="9"/>
        <end position="29"/>
    </location>
</feature>
<keyword evidence="1" id="KW-0472">Membrane</keyword>
<dbReference type="EMBL" id="QVEV01000001">
    <property type="protein sequence ID" value="RGC19172.1"/>
    <property type="molecule type" value="Genomic_DNA"/>
</dbReference>
<name>A0A3E2W5T8_CLOIN</name>
<organism evidence="2 3">
    <name type="scientific">Clostridium innocuum</name>
    <dbReference type="NCBI Taxonomy" id="1522"/>
    <lineage>
        <taxon>Bacteria</taxon>
        <taxon>Bacillati</taxon>
        <taxon>Bacillota</taxon>
        <taxon>Clostridia</taxon>
        <taxon>Eubacteriales</taxon>
        <taxon>Clostridiaceae</taxon>
        <taxon>Clostridium</taxon>
    </lineage>
</organism>
<dbReference type="OrthoDB" id="9884911at2"/>
<evidence type="ECO:0000313" key="2">
    <source>
        <dbReference type="EMBL" id="RGC19172.1"/>
    </source>
</evidence>
<protein>
    <submittedName>
        <fullName evidence="2">DUF3021 domain-containing protein</fullName>
    </submittedName>
</protein>
<keyword evidence="1" id="KW-1133">Transmembrane helix</keyword>
<gene>
    <name evidence="2" type="ORF">DXA38_01395</name>
</gene>
<proteinExistence type="predicted"/>
<keyword evidence="1" id="KW-0812">Transmembrane</keyword>
<dbReference type="RefSeq" id="WP_117441646.1">
    <property type="nucleotide sequence ID" value="NZ_JAJFEN010000001.1"/>
</dbReference>
<evidence type="ECO:0000313" key="3">
    <source>
        <dbReference type="Proteomes" id="UP000260025"/>
    </source>
</evidence>
<feature type="transmembrane region" description="Helical" evidence="1">
    <location>
        <begin position="41"/>
        <end position="58"/>
    </location>
</feature>
<evidence type="ECO:0000256" key="1">
    <source>
        <dbReference type="SAM" id="Phobius"/>
    </source>
</evidence>
<accession>A0A3E2W5T8</accession>
<reference evidence="2 3" key="1">
    <citation type="submission" date="2018-08" db="EMBL/GenBank/DDBJ databases">
        <title>A genome reference for cultivated species of the human gut microbiota.</title>
        <authorList>
            <person name="Zou Y."/>
            <person name="Xue W."/>
            <person name="Luo G."/>
        </authorList>
    </citation>
    <scope>NUCLEOTIDE SEQUENCE [LARGE SCALE GENOMIC DNA]</scope>
    <source>
        <strain evidence="2 3">OF01-2LB</strain>
    </source>
</reference>
<sequence>MKTFLKNYVPYGCMCFTAILLINACAAVFHNTPLILDATSLLKDFGICMLLILADYFINEYMEFKTYRSFVITEFVILTGLYLVLSNAGHLHTLHVQAIVSQILNMALLLGAIRLYVSYSFRKEIDDLNAHLK</sequence>
<dbReference type="AlphaFoldDB" id="A0A3E2W5T8"/>
<dbReference type="Proteomes" id="UP000260025">
    <property type="component" value="Unassembled WGS sequence"/>
</dbReference>